<feature type="domain" description="PEX14-like helix-turn-helix" evidence="3">
    <location>
        <begin position="3"/>
        <end position="68"/>
    </location>
</feature>
<dbReference type="EMBL" id="JAYKXP010000036">
    <property type="protein sequence ID" value="KAK7040723.1"/>
    <property type="molecule type" value="Genomic_DNA"/>
</dbReference>
<feature type="domain" description="Peroxisomal membrane protein PEX14-like KPWE" evidence="2">
    <location>
        <begin position="87"/>
        <end position="134"/>
    </location>
</feature>
<evidence type="ECO:0008006" key="6">
    <source>
        <dbReference type="Google" id="ProtNLM"/>
    </source>
</evidence>
<dbReference type="InterPro" id="IPR040554">
    <property type="entry name" value="KPWE_PEX14_dom"/>
</dbReference>
<feature type="compositionally biased region" description="Low complexity" evidence="1">
    <location>
        <begin position="67"/>
        <end position="88"/>
    </location>
</feature>
<comment type="caution">
    <text evidence="4">The sequence shown here is derived from an EMBL/GenBank/DDBJ whole genome shotgun (WGS) entry which is preliminary data.</text>
</comment>
<protein>
    <recommendedName>
        <fullName evidence="6">Peroxin-14</fullName>
    </recommendedName>
</protein>
<evidence type="ECO:0000313" key="4">
    <source>
        <dbReference type="EMBL" id="KAK7040723.1"/>
    </source>
</evidence>
<organism evidence="4 5">
    <name type="scientific">Paramarasmius palmivorus</name>
    <dbReference type="NCBI Taxonomy" id="297713"/>
    <lineage>
        <taxon>Eukaryota</taxon>
        <taxon>Fungi</taxon>
        <taxon>Dikarya</taxon>
        <taxon>Basidiomycota</taxon>
        <taxon>Agaricomycotina</taxon>
        <taxon>Agaricomycetes</taxon>
        <taxon>Agaricomycetidae</taxon>
        <taxon>Agaricales</taxon>
        <taxon>Marasmiineae</taxon>
        <taxon>Marasmiaceae</taxon>
        <taxon>Paramarasmius</taxon>
    </lineage>
</organism>
<sequence>MASVLNQYASFPFDSDDAFKQGLAGIIARSPPEANHDEISRKAKVFYFNRVTGNTLSIEEAETFEQASAKSSDVDPSADSSSQQQQESLTLAQIKEFIETGRADQLPNNKVIPGGLNEEPPSQSTATARKKPWEVD</sequence>
<dbReference type="AlphaFoldDB" id="A0AAW0CNF0"/>
<reference evidence="4 5" key="1">
    <citation type="submission" date="2024-01" db="EMBL/GenBank/DDBJ databases">
        <title>A draft genome for a cacao thread blight-causing isolate of Paramarasmius palmivorus.</title>
        <authorList>
            <person name="Baruah I.K."/>
            <person name="Bukari Y."/>
            <person name="Amoako-Attah I."/>
            <person name="Meinhardt L.W."/>
            <person name="Bailey B.A."/>
            <person name="Cohen S.P."/>
        </authorList>
    </citation>
    <scope>NUCLEOTIDE SEQUENCE [LARGE SCALE GENOMIC DNA]</scope>
    <source>
        <strain evidence="4 5">GH-12</strain>
    </source>
</reference>
<dbReference type="Proteomes" id="UP001383192">
    <property type="component" value="Unassembled WGS sequence"/>
</dbReference>
<evidence type="ECO:0000313" key="5">
    <source>
        <dbReference type="Proteomes" id="UP001383192"/>
    </source>
</evidence>
<name>A0AAW0CNF0_9AGAR</name>
<dbReference type="Pfam" id="PF17733">
    <property type="entry name" value="KPWE_dom"/>
    <property type="match status" value="1"/>
</dbReference>
<dbReference type="Pfam" id="PF25871">
    <property type="entry name" value="HTH_76"/>
    <property type="match status" value="1"/>
</dbReference>
<dbReference type="PANTHER" id="PTHR36855:SF1">
    <property type="entry name" value="PEROXISOME MEMBRANE ANCHOR PROTEIN PEX14P N-TERMINAL DOMAIN-CONTAINING PROTEIN"/>
    <property type="match status" value="1"/>
</dbReference>
<evidence type="ECO:0000259" key="2">
    <source>
        <dbReference type="Pfam" id="PF17733"/>
    </source>
</evidence>
<keyword evidence="5" id="KW-1185">Reference proteome</keyword>
<dbReference type="InterPro" id="IPR058841">
    <property type="entry name" value="HTH_76"/>
</dbReference>
<feature type="region of interest" description="Disordered" evidence="1">
    <location>
        <begin position="65"/>
        <end position="136"/>
    </location>
</feature>
<evidence type="ECO:0000259" key="3">
    <source>
        <dbReference type="Pfam" id="PF25871"/>
    </source>
</evidence>
<gene>
    <name evidence="4" type="ORF">VNI00_009629</name>
</gene>
<accession>A0AAW0CNF0</accession>
<evidence type="ECO:0000256" key="1">
    <source>
        <dbReference type="SAM" id="MobiDB-lite"/>
    </source>
</evidence>
<proteinExistence type="predicted"/>
<dbReference type="PANTHER" id="PTHR36855">
    <property type="entry name" value="CHROMOSOME 10, WHOLE GENOME SHOTGUN SEQUENCE"/>
    <property type="match status" value="1"/>
</dbReference>